<evidence type="ECO:0000256" key="2">
    <source>
        <dbReference type="ARBA" id="ARBA00034247"/>
    </source>
</evidence>
<evidence type="ECO:0000256" key="3">
    <source>
        <dbReference type="SAM" id="Phobius"/>
    </source>
</evidence>
<dbReference type="Pfam" id="PF00990">
    <property type="entry name" value="GGDEF"/>
    <property type="match status" value="1"/>
</dbReference>
<feature type="transmembrane region" description="Helical" evidence="3">
    <location>
        <begin position="276"/>
        <end position="294"/>
    </location>
</feature>
<dbReference type="InterPro" id="IPR000160">
    <property type="entry name" value="GGDEF_dom"/>
</dbReference>
<keyword evidence="3" id="KW-0472">Membrane</keyword>
<dbReference type="SUPFAM" id="SSF49785">
    <property type="entry name" value="Galactose-binding domain-like"/>
    <property type="match status" value="1"/>
</dbReference>
<keyword evidence="3" id="KW-1133">Transmembrane helix</keyword>
<feature type="transmembrane region" description="Helical" evidence="3">
    <location>
        <begin position="301"/>
        <end position="320"/>
    </location>
</feature>
<dbReference type="InterPro" id="IPR008979">
    <property type="entry name" value="Galactose-bd-like_sf"/>
</dbReference>
<dbReference type="PROSITE" id="PS50887">
    <property type="entry name" value="GGDEF"/>
    <property type="match status" value="1"/>
</dbReference>
<dbReference type="InterPro" id="IPR029787">
    <property type="entry name" value="Nucleotide_cyclase"/>
</dbReference>
<proteinExistence type="predicted"/>
<organism evidence="6 7">
    <name type="scientific">Shimia haliotis</name>
    <dbReference type="NCBI Taxonomy" id="1280847"/>
    <lineage>
        <taxon>Bacteria</taxon>
        <taxon>Pseudomonadati</taxon>
        <taxon>Pseudomonadota</taxon>
        <taxon>Alphaproteobacteria</taxon>
        <taxon>Rhodobacterales</taxon>
        <taxon>Roseobacteraceae</taxon>
    </lineage>
</organism>
<dbReference type="FunFam" id="3.30.70.270:FF:000001">
    <property type="entry name" value="Diguanylate cyclase domain protein"/>
    <property type="match status" value="1"/>
</dbReference>
<keyword evidence="3" id="KW-0812">Transmembrane</keyword>
<evidence type="ECO:0000259" key="5">
    <source>
        <dbReference type="PROSITE" id="PS50887"/>
    </source>
</evidence>
<comment type="catalytic activity">
    <reaction evidence="2">
        <text>2 GTP = 3',3'-c-di-GMP + 2 diphosphate</text>
        <dbReference type="Rhea" id="RHEA:24898"/>
        <dbReference type="ChEBI" id="CHEBI:33019"/>
        <dbReference type="ChEBI" id="CHEBI:37565"/>
        <dbReference type="ChEBI" id="CHEBI:58805"/>
        <dbReference type="EC" id="2.7.7.65"/>
    </reaction>
</comment>
<dbReference type="Gene3D" id="3.30.70.270">
    <property type="match status" value="1"/>
</dbReference>
<accession>A0A1I4A3U1</accession>
<reference evidence="7" key="1">
    <citation type="submission" date="2016-10" db="EMBL/GenBank/DDBJ databases">
        <authorList>
            <person name="Varghese N."/>
            <person name="Submissions S."/>
        </authorList>
    </citation>
    <scope>NUCLEOTIDE SEQUENCE [LARGE SCALE GENOMIC DNA]</scope>
    <source>
        <strain evidence="7">DSM 28453</strain>
    </source>
</reference>
<dbReference type="EC" id="2.7.7.65" evidence="1"/>
<keyword evidence="7" id="KW-1185">Reference proteome</keyword>
<feature type="transmembrane region" description="Helical" evidence="3">
    <location>
        <begin position="332"/>
        <end position="352"/>
    </location>
</feature>
<gene>
    <name evidence="6" type="ORF">SAMN04488036_101122</name>
</gene>
<dbReference type="InterPro" id="IPR011623">
    <property type="entry name" value="7TMR_DISM_rcpt_extracell_dom1"/>
</dbReference>
<dbReference type="AlphaFoldDB" id="A0A1I4A3U1"/>
<feature type="transmembrane region" description="Helical" evidence="3">
    <location>
        <begin position="238"/>
        <end position="256"/>
    </location>
</feature>
<dbReference type="InterPro" id="IPR043128">
    <property type="entry name" value="Rev_trsase/Diguanyl_cyclase"/>
</dbReference>
<dbReference type="STRING" id="1280847.SAMN04488036_101122"/>
<dbReference type="NCBIfam" id="TIGR00254">
    <property type="entry name" value="GGDEF"/>
    <property type="match status" value="1"/>
</dbReference>
<dbReference type="OrthoDB" id="7801365at2"/>
<protein>
    <recommendedName>
        <fullName evidence="1">diguanylate cyclase</fullName>
        <ecNumber evidence="1">2.7.7.65</ecNumber>
    </recommendedName>
</protein>
<feature type="transmembrane region" description="Helical" evidence="3">
    <location>
        <begin position="359"/>
        <end position="382"/>
    </location>
</feature>
<dbReference type="RefSeq" id="WP_093318989.1">
    <property type="nucleotide sequence ID" value="NZ_FOSZ01000001.1"/>
</dbReference>
<feature type="transmembrane region" description="Helical" evidence="3">
    <location>
        <begin position="388"/>
        <end position="409"/>
    </location>
</feature>
<name>A0A1I4A3U1_9RHOB</name>
<evidence type="ECO:0000313" key="6">
    <source>
        <dbReference type="EMBL" id="SFK50439.1"/>
    </source>
</evidence>
<dbReference type="SMART" id="SM00267">
    <property type="entry name" value="GGDEF"/>
    <property type="match status" value="1"/>
</dbReference>
<dbReference type="PANTHER" id="PTHR45138:SF9">
    <property type="entry name" value="DIGUANYLATE CYCLASE DGCM-RELATED"/>
    <property type="match status" value="1"/>
</dbReference>
<dbReference type="EMBL" id="FOSZ01000001">
    <property type="protein sequence ID" value="SFK50439.1"/>
    <property type="molecule type" value="Genomic_DNA"/>
</dbReference>
<feature type="transmembrane region" description="Helical" evidence="3">
    <location>
        <begin position="209"/>
        <end position="231"/>
    </location>
</feature>
<keyword evidence="4" id="KW-0732">Signal</keyword>
<feature type="signal peptide" evidence="4">
    <location>
        <begin position="1"/>
        <end position="26"/>
    </location>
</feature>
<sequence length="609" mass="67241">MLIRFLHLCHLAVAVICVMGAGAATAEDGVAFFKASEAAPHTVSLKGEWGFVWGALLSPTEAHRAFVTDDIVRAPVPARWQDFLPKSPNNPFLHGVATYVAPVEMPETDASMVLALSAVLEAYRIYWVPLDQPEAWHLVAEEGHVQGPPLAAIRNQAHEFHGQGKGLLVIQVRKDVFGWSGINSWNGIRHKPEITPTDVKMAERIGHELILGIAVGIIMFTMAQNLLLFSINRTDKAPLYLAVGCLLVAMRALILWDKVELWFGAEWFILRMRLEMLNIVVASSMLMGLNKALLPSFYPQWIMRFVMTLVAGLGVFIVAAPPDVMSAALPVYQLHSLFVCGASFWGIARAIINREKGASFVCFALSILVIGAVHDIFSVIVLAYELLLVEYAFVGTMVCYTFLIGQRFAQSQRRADSLMAERATLQRMHRAAVNSARIDHLTGLLNRQAFDHEFALAWEKMAATHTAVSVVLFDIDHFKQVNDTHGHPVGDVVLRCLGETLKEAQMRRHDKLCRYGGEEFAIILPDTSEEEAARIAERLRAEIAAMHIALKTGTILRVSCSFGVAQAKSPTTSVGELLSNADDALYAAKRSGRNRVQRFSGHDCKSRAA</sequence>
<feature type="chain" id="PRO_5011458924" description="diguanylate cyclase" evidence="4">
    <location>
        <begin position="27"/>
        <end position="609"/>
    </location>
</feature>
<dbReference type="Proteomes" id="UP000198851">
    <property type="component" value="Unassembled WGS sequence"/>
</dbReference>
<dbReference type="SUPFAM" id="SSF55073">
    <property type="entry name" value="Nucleotide cyclase"/>
    <property type="match status" value="1"/>
</dbReference>
<dbReference type="PANTHER" id="PTHR45138">
    <property type="entry name" value="REGULATORY COMPONENTS OF SENSORY TRANSDUCTION SYSTEM"/>
    <property type="match status" value="1"/>
</dbReference>
<dbReference type="CDD" id="cd01949">
    <property type="entry name" value="GGDEF"/>
    <property type="match status" value="1"/>
</dbReference>
<dbReference type="InterPro" id="IPR050469">
    <property type="entry name" value="Diguanylate_Cyclase"/>
</dbReference>
<dbReference type="Pfam" id="PF07695">
    <property type="entry name" value="7TMR-DISM_7TM"/>
    <property type="match status" value="1"/>
</dbReference>
<dbReference type="GO" id="GO:0052621">
    <property type="term" value="F:diguanylate cyclase activity"/>
    <property type="evidence" value="ECO:0007669"/>
    <property type="project" value="UniProtKB-EC"/>
</dbReference>
<feature type="domain" description="GGDEF" evidence="5">
    <location>
        <begin position="466"/>
        <end position="601"/>
    </location>
</feature>
<evidence type="ECO:0000256" key="1">
    <source>
        <dbReference type="ARBA" id="ARBA00012528"/>
    </source>
</evidence>
<evidence type="ECO:0000256" key="4">
    <source>
        <dbReference type="SAM" id="SignalP"/>
    </source>
</evidence>
<evidence type="ECO:0000313" key="7">
    <source>
        <dbReference type="Proteomes" id="UP000198851"/>
    </source>
</evidence>